<dbReference type="EMBL" id="JBHSGL010000005">
    <property type="protein sequence ID" value="MFC4712045.1"/>
    <property type="molecule type" value="Genomic_DNA"/>
</dbReference>
<evidence type="ECO:0000256" key="1">
    <source>
        <dbReference type="SAM" id="Phobius"/>
    </source>
</evidence>
<name>A0ABV9M922_9BACL</name>
<comment type="caution">
    <text evidence="2">The sequence shown here is derived from an EMBL/GenBank/DDBJ whole genome shotgun (WGS) entry which is preliminary data.</text>
</comment>
<keyword evidence="1" id="KW-0812">Transmembrane</keyword>
<keyword evidence="1" id="KW-1133">Transmembrane helix</keyword>
<organism evidence="2 3">
    <name type="scientific">Planococcus dechangensis</name>
    <dbReference type="NCBI Taxonomy" id="1176255"/>
    <lineage>
        <taxon>Bacteria</taxon>
        <taxon>Bacillati</taxon>
        <taxon>Bacillota</taxon>
        <taxon>Bacilli</taxon>
        <taxon>Bacillales</taxon>
        <taxon>Caryophanaceae</taxon>
        <taxon>Planococcus</taxon>
    </lineage>
</organism>
<dbReference type="Proteomes" id="UP001595932">
    <property type="component" value="Unassembled WGS sequence"/>
</dbReference>
<keyword evidence="3" id="KW-1185">Reference proteome</keyword>
<protein>
    <recommendedName>
        <fullName evidence="4">DUF2892 domain-containing protein</fullName>
    </recommendedName>
</protein>
<keyword evidence="1" id="KW-0472">Membrane</keyword>
<proteinExistence type="predicted"/>
<reference evidence="3" key="1">
    <citation type="journal article" date="2019" name="Int. J. Syst. Evol. Microbiol.">
        <title>The Global Catalogue of Microorganisms (GCM) 10K type strain sequencing project: providing services to taxonomists for standard genome sequencing and annotation.</title>
        <authorList>
            <consortium name="The Broad Institute Genomics Platform"/>
            <consortium name="The Broad Institute Genome Sequencing Center for Infectious Disease"/>
            <person name="Wu L."/>
            <person name="Ma J."/>
        </authorList>
    </citation>
    <scope>NUCLEOTIDE SEQUENCE [LARGE SCALE GENOMIC DNA]</scope>
    <source>
        <strain evidence="3">CGMCC 1.12151</strain>
    </source>
</reference>
<evidence type="ECO:0000313" key="3">
    <source>
        <dbReference type="Proteomes" id="UP001595932"/>
    </source>
</evidence>
<gene>
    <name evidence="2" type="ORF">ACFO5U_04225</name>
</gene>
<dbReference type="RefSeq" id="WP_377276968.1">
    <property type="nucleotide sequence ID" value="NZ_JBHSGL010000005.1"/>
</dbReference>
<feature type="transmembrane region" description="Helical" evidence="1">
    <location>
        <begin position="7"/>
        <end position="23"/>
    </location>
</feature>
<sequence>MINLSIRILAFIGLLLIIFTSGFNWQNAFLLLMVAAFFIGKPWYSYVGKNRD</sequence>
<evidence type="ECO:0000313" key="2">
    <source>
        <dbReference type="EMBL" id="MFC4712045.1"/>
    </source>
</evidence>
<feature type="transmembrane region" description="Helical" evidence="1">
    <location>
        <begin position="29"/>
        <end position="47"/>
    </location>
</feature>
<accession>A0ABV9M922</accession>
<evidence type="ECO:0008006" key="4">
    <source>
        <dbReference type="Google" id="ProtNLM"/>
    </source>
</evidence>